<keyword evidence="2" id="KW-1185">Reference proteome</keyword>
<name>A0ABV8U9I8_9PROT</name>
<evidence type="ECO:0000313" key="2">
    <source>
        <dbReference type="Proteomes" id="UP001595776"/>
    </source>
</evidence>
<dbReference type="InterPro" id="IPR009922">
    <property type="entry name" value="DUF1457"/>
</dbReference>
<accession>A0ABV8U9I8</accession>
<reference evidence="2" key="1">
    <citation type="journal article" date="2019" name="Int. J. Syst. Evol. Microbiol.">
        <title>The Global Catalogue of Microorganisms (GCM) 10K type strain sequencing project: providing services to taxonomists for standard genome sequencing and annotation.</title>
        <authorList>
            <consortium name="The Broad Institute Genomics Platform"/>
            <consortium name="The Broad Institute Genome Sequencing Center for Infectious Disease"/>
            <person name="Wu L."/>
            <person name="Ma J."/>
        </authorList>
    </citation>
    <scope>NUCLEOTIDE SEQUENCE [LARGE SCALE GENOMIC DNA]</scope>
    <source>
        <strain evidence="2">CGMCC 1.15304</strain>
    </source>
</reference>
<evidence type="ECO:0000313" key="1">
    <source>
        <dbReference type="EMBL" id="MFC4347441.1"/>
    </source>
</evidence>
<dbReference type="Pfam" id="PF07310">
    <property type="entry name" value="PAS_5"/>
    <property type="match status" value="1"/>
</dbReference>
<dbReference type="RefSeq" id="WP_068153049.1">
    <property type="nucleotide sequence ID" value="NZ_JBHSCR010000003.1"/>
</dbReference>
<sequence>MSAVQEFNFEIPAFAQDPSIRAFLAAWNRWRGQAVAPKRSDIRPGDIPGLMRGVMLMDAFAPEKMVFRYAGSQYQDMYKFDFTGLNYMDITPQENRALRAKRLWGVVAQPAAAVWTTPPVGNVDFIGASVPILPDEEGHPRKIMQLTVLSKEVHEAKVAAREYERETVYLSDNFRYIDIGAGKPDTGVEA</sequence>
<proteinExistence type="predicted"/>
<dbReference type="EMBL" id="JBHSCR010000003">
    <property type="protein sequence ID" value="MFC4347441.1"/>
    <property type="molecule type" value="Genomic_DNA"/>
</dbReference>
<comment type="caution">
    <text evidence="1">The sequence shown here is derived from an EMBL/GenBank/DDBJ whole genome shotgun (WGS) entry which is preliminary data.</text>
</comment>
<protein>
    <submittedName>
        <fullName evidence="1">PAS domain-containing protein</fullName>
    </submittedName>
</protein>
<dbReference type="Proteomes" id="UP001595776">
    <property type="component" value="Unassembled WGS sequence"/>
</dbReference>
<organism evidence="1 2">
    <name type="scientific">Kordiimonas lipolytica</name>
    <dbReference type="NCBI Taxonomy" id="1662421"/>
    <lineage>
        <taxon>Bacteria</taxon>
        <taxon>Pseudomonadati</taxon>
        <taxon>Pseudomonadota</taxon>
        <taxon>Alphaproteobacteria</taxon>
        <taxon>Kordiimonadales</taxon>
        <taxon>Kordiimonadaceae</taxon>
        <taxon>Kordiimonas</taxon>
    </lineage>
</organism>
<gene>
    <name evidence="1" type="ORF">ACFO5Q_06245</name>
</gene>